<reference evidence="2" key="2">
    <citation type="submission" date="2020-10" db="EMBL/GenBank/DDBJ databases">
        <title>Mucilaginibacter sp. nov., isolated from soil.</title>
        <authorList>
            <person name="Jeon C.O."/>
        </authorList>
    </citation>
    <scope>NUCLEOTIDE SEQUENCE</scope>
    <source>
        <strain evidence="2">R11</strain>
    </source>
</reference>
<feature type="transmembrane region" description="Helical" evidence="1">
    <location>
        <begin position="124"/>
        <end position="142"/>
    </location>
</feature>
<organism evidence="2 3">
    <name type="scientific">Mucilaginibacter agri</name>
    <dbReference type="NCBI Taxonomy" id="2695265"/>
    <lineage>
        <taxon>Bacteria</taxon>
        <taxon>Pseudomonadati</taxon>
        <taxon>Bacteroidota</taxon>
        <taxon>Sphingobacteriia</taxon>
        <taxon>Sphingobacteriales</taxon>
        <taxon>Sphingobacteriaceae</taxon>
        <taxon>Mucilaginibacter</taxon>
    </lineage>
</organism>
<proteinExistence type="predicted"/>
<keyword evidence="1" id="KW-0472">Membrane</keyword>
<evidence type="ECO:0000313" key="2">
    <source>
        <dbReference type="EMBL" id="NCD71206.1"/>
    </source>
</evidence>
<evidence type="ECO:0000256" key="1">
    <source>
        <dbReference type="SAM" id="Phobius"/>
    </source>
</evidence>
<keyword evidence="3" id="KW-1185">Reference proteome</keyword>
<feature type="transmembrane region" description="Helical" evidence="1">
    <location>
        <begin position="84"/>
        <end position="103"/>
    </location>
</feature>
<dbReference type="Proteomes" id="UP000638732">
    <property type="component" value="Unassembled WGS sequence"/>
</dbReference>
<gene>
    <name evidence="2" type="ORF">GSY63_17700</name>
</gene>
<dbReference type="AlphaFoldDB" id="A0A965ZK91"/>
<keyword evidence="1" id="KW-1133">Transmembrane helix</keyword>
<keyword evidence="1" id="KW-0812">Transmembrane</keyword>
<protein>
    <recommendedName>
        <fullName evidence="4">DUF1440 domain-containing protein</fullName>
    </recommendedName>
</protein>
<reference evidence="2" key="1">
    <citation type="submission" date="2020-01" db="EMBL/GenBank/DDBJ databases">
        <authorList>
            <person name="Seo Y.L."/>
        </authorList>
    </citation>
    <scope>NUCLEOTIDE SEQUENCE</scope>
    <source>
        <strain evidence="2">R11</strain>
    </source>
</reference>
<dbReference type="RefSeq" id="WP_166587175.1">
    <property type="nucleotide sequence ID" value="NZ_WWEO01000044.1"/>
</dbReference>
<evidence type="ECO:0008006" key="4">
    <source>
        <dbReference type="Google" id="ProtNLM"/>
    </source>
</evidence>
<accession>A0A965ZK91</accession>
<sequence length="162" mass="17920">MNLRKIFTAGTAGTAAMTLFSYAVSKAAKKNFLEPEIVAQLLNRVTMLNKQSSKLAGWGSHLSIGYLFTSVYDKYLELKKTRPSLANALLLGTVGSVSGILIWKTVFKAYPNPIGIDLKNFYRQLFIAHLVFGAGVALAYELDDLEVVKPGPFYIESDYIFI</sequence>
<comment type="caution">
    <text evidence="2">The sequence shown here is derived from an EMBL/GenBank/DDBJ whole genome shotgun (WGS) entry which is preliminary data.</text>
</comment>
<feature type="transmembrane region" description="Helical" evidence="1">
    <location>
        <begin position="6"/>
        <end position="24"/>
    </location>
</feature>
<evidence type="ECO:0000313" key="3">
    <source>
        <dbReference type="Proteomes" id="UP000638732"/>
    </source>
</evidence>
<dbReference type="EMBL" id="WWEO01000044">
    <property type="protein sequence ID" value="NCD71206.1"/>
    <property type="molecule type" value="Genomic_DNA"/>
</dbReference>
<name>A0A965ZK91_9SPHI</name>